<dbReference type="KEGG" id="mik:FOE78_15775"/>
<dbReference type="InterPro" id="IPR001647">
    <property type="entry name" value="HTH_TetR"/>
</dbReference>
<dbReference type="OrthoDB" id="326421at2"/>
<evidence type="ECO:0000256" key="2">
    <source>
        <dbReference type="ARBA" id="ARBA00023125"/>
    </source>
</evidence>
<dbReference type="Proteomes" id="UP000319263">
    <property type="component" value="Chromosome"/>
</dbReference>
<organism evidence="6 7">
    <name type="scientific">Microlunatus elymi</name>
    <dbReference type="NCBI Taxonomy" id="2596828"/>
    <lineage>
        <taxon>Bacteria</taxon>
        <taxon>Bacillati</taxon>
        <taxon>Actinomycetota</taxon>
        <taxon>Actinomycetes</taxon>
        <taxon>Propionibacteriales</taxon>
        <taxon>Propionibacteriaceae</taxon>
        <taxon>Microlunatus</taxon>
    </lineage>
</organism>
<evidence type="ECO:0000256" key="1">
    <source>
        <dbReference type="ARBA" id="ARBA00023015"/>
    </source>
</evidence>
<dbReference type="InterPro" id="IPR009057">
    <property type="entry name" value="Homeodomain-like_sf"/>
</dbReference>
<evidence type="ECO:0000313" key="7">
    <source>
        <dbReference type="Proteomes" id="UP000319263"/>
    </source>
</evidence>
<dbReference type="Gene3D" id="1.10.357.10">
    <property type="entry name" value="Tetracycline Repressor, domain 2"/>
    <property type="match status" value="1"/>
</dbReference>
<keyword evidence="3" id="KW-0804">Transcription</keyword>
<dbReference type="SUPFAM" id="SSF46689">
    <property type="entry name" value="Homeodomain-like"/>
    <property type="match status" value="1"/>
</dbReference>
<feature type="DNA-binding region" description="H-T-H motif" evidence="4">
    <location>
        <begin position="28"/>
        <end position="47"/>
    </location>
</feature>
<accession>A0A516Q182</accession>
<sequence>MSKGAETKSAILHHGVETAYRVGLGRLTIGELARSTGLSKSGLYAHFGSIQSLQLEVLGRAREEFTDSVIRPAVAAPRGEPRVRELFARWADRGLRRAPGCCLFVKAITEFEEQSGPVHDQLIQDHRDLYDSIAQIFRTGITEGHFRDDADPMQFAFALDGVMFAGYHWLPVYGATETEARSRRAFEALLDAVRS</sequence>
<proteinExistence type="predicted"/>
<dbReference type="RefSeq" id="WP_143987151.1">
    <property type="nucleotide sequence ID" value="NZ_CP041692.1"/>
</dbReference>
<dbReference type="Pfam" id="PF00440">
    <property type="entry name" value="TetR_N"/>
    <property type="match status" value="1"/>
</dbReference>
<dbReference type="Pfam" id="PF16925">
    <property type="entry name" value="TetR_C_13"/>
    <property type="match status" value="1"/>
</dbReference>
<dbReference type="AlphaFoldDB" id="A0A516Q182"/>
<dbReference type="InterPro" id="IPR036271">
    <property type="entry name" value="Tet_transcr_reg_TetR-rel_C_sf"/>
</dbReference>
<name>A0A516Q182_9ACTN</name>
<evidence type="ECO:0000256" key="3">
    <source>
        <dbReference type="ARBA" id="ARBA00023163"/>
    </source>
</evidence>
<keyword evidence="1" id="KW-0805">Transcription regulation</keyword>
<keyword evidence="7" id="KW-1185">Reference proteome</keyword>
<dbReference type="PROSITE" id="PS50977">
    <property type="entry name" value="HTH_TETR_2"/>
    <property type="match status" value="1"/>
</dbReference>
<dbReference type="GO" id="GO:0003677">
    <property type="term" value="F:DNA binding"/>
    <property type="evidence" value="ECO:0007669"/>
    <property type="project" value="UniProtKB-UniRule"/>
</dbReference>
<keyword evidence="2 4" id="KW-0238">DNA-binding</keyword>
<dbReference type="PANTHER" id="PTHR47506">
    <property type="entry name" value="TRANSCRIPTIONAL REGULATORY PROTEIN"/>
    <property type="match status" value="1"/>
</dbReference>
<dbReference type="PANTHER" id="PTHR47506:SF6">
    <property type="entry name" value="HTH-TYPE TRANSCRIPTIONAL REPRESSOR NEMR"/>
    <property type="match status" value="1"/>
</dbReference>
<evidence type="ECO:0000256" key="4">
    <source>
        <dbReference type="PROSITE-ProRule" id="PRU00335"/>
    </source>
</evidence>
<dbReference type="EMBL" id="CP041692">
    <property type="protein sequence ID" value="QDP97190.1"/>
    <property type="molecule type" value="Genomic_DNA"/>
</dbReference>
<evidence type="ECO:0000259" key="5">
    <source>
        <dbReference type="PROSITE" id="PS50977"/>
    </source>
</evidence>
<dbReference type="Gene3D" id="1.10.10.60">
    <property type="entry name" value="Homeodomain-like"/>
    <property type="match status" value="1"/>
</dbReference>
<evidence type="ECO:0000313" key="6">
    <source>
        <dbReference type="EMBL" id="QDP97190.1"/>
    </source>
</evidence>
<protein>
    <submittedName>
        <fullName evidence="6">TetR/AcrR family transcriptional regulator</fullName>
    </submittedName>
</protein>
<dbReference type="InterPro" id="IPR011075">
    <property type="entry name" value="TetR_C"/>
</dbReference>
<dbReference type="SUPFAM" id="SSF48498">
    <property type="entry name" value="Tetracyclin repressor-like, C-terminal domain"/>
    <property type="match status" value="1"/>
</dbReference>
<reference evidence="6 7" key="1">
    <citation type="submission" date="2019-07" db="EMBL/GenBank/DDBJ databases">
        <title>Microlunatus dokdonensis sp. nov. isolated from the rhizospheric soil of the wild plant Elymus tsukushiensis.</title>
        <authorList>
            <person name="Ghim S.-Y."/>
            <person name="Hwang Y.-J."/>
            <person name="Son J.-S."/>
            <person name="Shin J.-H."/>
        </authorList>
    </citation>
    <scope>NUCLEOTIDE SEQUENCE [LARGE SCALE GENOMIC DNA]</scope>
    <source>
        <strain evidence="6 7">KUDC0627</strain>
    </source>
</reference>
<feature type="domain" description="HTH tetR-type" evidence="5">
    <location>
        <begin position="5"/>
        <end position="65"/>
    </location>
</feature>
<gene>
    <name evidence="6" type="ORF">FOE78_15775</name>
</gene>